<protein>
    <recommendedName>
        <fullName evidence="8">L,D-TPase catalytic domain-containing protein</fullName>
    </recommendedName>
</protein>
<evidence type="ECO:0000256" key="4">
    <source>
        <dbReference type="ARBA" id="ARBA00022960"/>
    </source>
</evidence>
<evidence type="ECO:0000313" key="9">
    <source>
        <dbReference type="EMBL" id="CPR14711.1"/>
    </source>
</evidence>
<dbReference type="RefSeq" id="WP_082100904.1">
    <property type="nucleotide sequence ID" value="NZ_LN829118.1"/>
</dbReference>
<feature type="active site" description="Nucleophile" evidence="7">
    <location>
        <position position="140"/>
    </location>
</feature>
<keyword evidence="4 7" id="KW-0133">Cell shape</keyword>
<proteinExistence type="inferred from homology"/>
<reference evidence="10" key="1">
    <citation type="submission" date="2015-02" db="EMBL/GenBank/DDBJ databases">
        <authorList>
            <person name="Chooi Y.-H."/>
        </authorList>
    </citation>
    <scope>NUCLEOTIDE SEQUENCE [LARGE SCALE GENOMIC DNA]</scope>
    <source>
        <strain evidence="10">strain Y</strain>
    </source>
</reference>
<dbReference type="PANTHER" id="PTHR30582:SF2">
    <property type="entry name" value="L,D-TRANSPEPTIDASE YCIB-RELATED"/>
    <property type="match status" value="1"/>
</dbReference>
<evidence type="ECO:0000259" key="8">
    <source>
        <dbReference type="PROSITE" id="PS52029"/>
    </source>
</evidence>
<comment type="pathway">
    <text evidence="1 7">Cell wall biogenesis; peptidoglycan biosynthesis.</text>
</comment>
<dbReference type="Proteomes" id="UP000033187">
    <property type="component" value="Chromosome 1"/>
</dbReference>
<evidence type="ECO:0000256" key="6">
    <source>
        <dbReference type="ARBA" id="ARBA00023316"/>
    </source>
</evidence>
<dbReference type="GO" id="GO:0005576">
    <property type="term" value="C:extracellular region"/>
    <property type="evidence" value="ECO:0007669"/>
    <property type="project" value="TreeGrafter"/>
</dbReference>
<name>A0A0D6J9N4_9HYPH</name>
<feature type="active site" description="Proton donor/acceptor" evidence="7">
    <location>
        <position position="127"/>
    </location>
</feature>
<evidence type="ECO:0000256" key="1">
    <source>
        <dbReference type="ARBA" id="ARBA00004752"/>
    </source>
</evidence>
<keyword evidence="5 7" id="KW-0573">Peptidoglycan synthesis</keyword>
<dbReference type="PROSITE" id="PS52029">
    <property type="entry name" value="LD_TPASE"/>
    <property type="match status" value="1"/>
</dbReference>
<dbReference type="GO" id="GO:0008360">
    <property type="term" value="P:regulation of cell shape"/>
    <property type="evidence" value="ECO:0007669"/>
    <property type="project" value="UniProtKB-UniRule"/>
</dbReference>
<evidence type="ECO:0000313" key="10">
    <source>
        <dbReference type="Proteomes" id="UP000033187"/>
    </source>
</evidence>
<dbReference type="Pfam" id="PF03734">
    <property type="entry name" value="YkuD"/>
    <property type="match status" value="1"/>
</dbReference>
<keyword evidence="6 7" id="KW-0961">Cell wall biogenesis/degradation</keyword>
<evidence type="ECO:0000256" key="2">
    <source>
        <dbReference type="ARBA" id="ARBA00005992"/>
    </source>
</evidence>
<keyword evidence="10" id="KW-1185">Reference proteome</keyword>
<evidence type="ECO:0000256" key="3">
    <source>
        <dbReference type="ARBA" id="ARBA00022679"/>
    </source>
</evidence>
<dbReference type="GO" id="GO:0071972">
    <property type="term" value="F:peptidoglycan L,D-transpeptidase activity"/>
    <property type="evidence" value="ECO:0007669"/>
    <property type="project" value="TreeGrafter"/>
</dbReference>
<dbReference type="PIRSF" id="PIRSF029342">
    <property type="entry name" value="UCP029342_ErfK/YbiS/YcfS/YnhG"/>
    <property type="match status" value="1"/>
</dbReference>
<gene>
    <name evidence="9" type="ORF">YBN1229_v1_0035</name>
</gene>
<keyword evidence="3" id="KW-0808">Transferase</keyword>
<dbReference type="OrthoDB" id="463216at2"/>
<evidence type="ECO:0000256" key="5">
    <source>
        <dbReference type="ARBA" id="ARBA00022984"/>
    </source>
</evidence>
<dbReference type="NCBIfam" id="NF004785">
    <property type="entry name" value="PRK06132.1-2"/>
    <property type="match status" value="1"/>
</dbReference>
<dbReference type="SUPFAM" id="SSF141523">
    <property type="entry name" value="L,D-transpeptidase catalytic domain-like"/>
    <property type="match status" value="1"/>
</dbReference>
<dbReference type="CDD" id="cd16913">
    <property type="entry name" value="YkuD_like"/>
    <property type="match status" value="1"/>
</dbReference>
<sequence>MTGMGSPTRRNWKPRGLLLGLTLALLAGIAPITDATAKKRSNTPQSSAEEVSGPLTIVVSLRRQRLHIFDAKGLVSSAPISSGRAGYRTPKGIFTILQKRRRHYSNLYGGAPMPNMQRLTWSGIALHAGPLPGYPASHGCIRLPSSFSRYLFGLTNLGGRVIVTDEPVAPVRIAHPALLKPLPPGNPPATVQTASLVQTAGPGATPHSTDLLLGVTAANAAETLGSEKRTRASVAAARAQELIDLEATLTRCRNEEQEIGAELTSANLALRSAIEAVKTAEVELGNVHGLIDATASAKSKTADEMLAFMTKNAQVEGEEAIAKAMAEEDTLETKMLEQIATYELALSDEKSLRRLIGDRRLAAGQAKDHRDGILRRHIAARKAAVAASAALDKAKKADARRDKPISILLSRKASKMYVRQGYDDIFEAAIEFQHPDAPVGTHVFTALAYTEDGADLEWHAVTATTRSVSRKSSKTKGEVIQTANLPKQTPGNAIERVNIPQEIRDQLAEHLKPGSSIIITDEGRSYETGKYTDLIVEFR</sequence>
<dbReference type="GO" id="GO:0016740">
    <property type="term" value="F:transferase activity"/>
    <property type="evidence" value="ECO:0007669"/>
    <property type="project" value="UniProtKB-KW"/>
</dbReference>
<dbReference type="InterPro" id="IPR005490">
    <property type="entry name" value="LD_TPept_cat_dom"/>
</dbReference>
<dbReference type="KEGG" id="fiy:BN1229_v1_0035"/>
<dbReference type="PANTHER" id="PTHR30582">
    <property type="entry name" value="L,D-TRANSPEPTIDASE"/>
    <property type="match status" value="1"/>
</dbReference>
<dbReference type="InterPro" id="IPR038063">
    <property type="entry name" value="Transpep_catalytic_dom"/>
</dbReference>
<organism evidence="9 10">
    <name type="scientific">Candidatus Filomicrobium marinum</name>
    <dbReference type="NCBI Taxonomy" id="1608628"/>
    <lineage>
        <taxon>Bacteria</taxon>
        <taxon>Pseudomonadati</taxon>
        <taxon>Pseudomonadota</taxon>
        <taxon>Alphaproteobacteria</taxon>
        <taxon>Hyphomicrobiales</taxon>
        <taxon>Hyphomicrobiaceae</taxon>
        <taxon>Filomicrobium</taxon>
    </lineage>
</organism>
<comment type="similarity">
    <text evidence="2">Belongs to the YkuD family.</text>
</comment>
<dbReference type="KEGG" id="fil:BN1229_v1_0034"/>
<dbReference type="EMBL" id="LN829119">
    <property type="protein sequence ID" value="CPR14711.1"/>
    <property type="molecule type" value="Genomic_DNA"/>
</dbReference>
<feature type="domain" description="L,D-TPase catalytic" evidence="8">
    <location>
        <begin position="55"/>
        <end position="164"/>
    </location>
</feature>
<dbReference type="AlphaFoldDB" id="A0A0D6J9N4"/>
<dbReference type="Gene3D" id="2.40.440.10">
    <property type="entry name" value="L,D-transpeptidase catalytic domain-like"/>
    <property type="match status" value="1"/>
</dbReference>
<dbReference type="UniPathway" id="UPA00219"/>
<dbReference type="GO" id="GO:0018104">
    <property type="term" value="P:peptidoglycan-protein cross-linking"/>
    <property type="evidence" value="ECO:0007669"/>
    <property type="project" value="TreeGrafter"/>
</dbReference>
<dbReference type="GO" id="GO:0071555">
    <property type="term" value="P:cell wall organization"/>
    <property type="evidence" value="ECO:0007669"/>
    <property type="project" value="UniProtKB-UniRule"/>
</dbReference>
<accession>A0A0D6J9N4</accession>
<dbReference type="InterPro" id="IPR050979">
    <property type="entry name" value="LD-transpeptidase"/>
</dbReference>
<evidence type="ECO:0000256" key="7">
    <source>
        <dbReference type="PROSITE-ProRule" id="PRU01373"/>
    </source>
</evidence>
<dbReference type="InterPro" id="IPR016915">
    <property type="entry name" value="UCP029342"/>
</dbReference>